<dbReference type="PROSITE" id="PS51707">
    <property type="entry name" value="CYTH"/>
    <property type="match status" value="1"/>
</dbReference>
<feature type="domain" description="CYTH" evidence="1">
    <location>
        <begin position="1"/>
        <end position="195"/>
    </location>
</feature>
<protein>
    <submittedName>
        <fullName evidence="2">Triphosphate tunel metalloenzyme 3-like</fullName>
    </submittedName>
</protein>
<keyword evidence="3" id="KW-1185">Reference proteome</keyword>
<dbReference type="InterPro" id="IPR023577">
    <property type="entry name" value="CYTH_domain"/>
</dbReference>
<sequence length="198" mass="21961">MEVEVKLRLADAAAHAALAAALQPSYRTTHQQENYFFDGVGGELSSRRVVLRVRFYDVDKKALVTVKGKQVLQDGIGRSPEEEEAVDPAAARAFLTDPAKLLALGIPVVESLKSSTGVSELVCLGGFNNTRQEFEWHGHLLELDETKFDWGTLYELECETAEPEKLRGELEAYLTRLGVAHSHSATSKFANFRNRTLL</sequence>
<dbReference type="Pfam" id="PF01928">
    <property type="entry name" value="CYTH"/>
    <property type="match status" value="1"/>
</dbReference>
<dbReference type="SMART" id="SM01118">
    <property type="entry name" value="CYTH"/>
    <property type="match status" value="1"/>
</dbReference>
<dbReference type="SUPFAM" id="SSF55154">
    <property type="entry name" value="CYTH-like phosphatases"/>
    <property type="match status" value="1"/>
</dbReference>
<accession>A0A2P6VE97</accession>
<dbReference type="EMBL" id="LHPF02000010">
    <property type="protein sequence ID" value="PSC72412.1"/>
    <property type="molecule type" value="Genomic_DNA"/>
</dbReference>
<dbReference type="PANTHER" id="PTHR34948">
    <property type="entry name" value="OS08G0299200 PROTEIN"/>
    <property type="match status" value="1"/>
</dbReference>
<dbReference type="OrthoDB" id="2160189at2759"/>
<organism evidence="2 3">
    <name type="scientific">Micractinium conductrix</name>
    <dbReference type="NCBI Taxonomy" id="554055"/>
    <lineage>
        <taxon>Eukaryota</taxon>
        <taxon>Viridiplantae</taxon>
        <taxon>Chlorophyta</taxon>
        <taxon>core chlorophytes</taxon>
        <taxon>Trebouxiophyceae</taxon>
        <taxon>Chlorellales</taxon>
        <taxon>Chlorellaceae</taxon>
        <taxon>Chlorella clade</taxon>
        <taxon>Micractinium</taxon>
    </lineage>
</organism>
<evidence type="ECO:0000313" key="2">
    <source>
        <dbReference type="EMBL" id="PSC72412.1"/>
    </source>
</evidence>
<dbReference type="InterPro" id="IPR033469">
    <property type="entry name" value="CYTH-like_dom_sf"/>
</dbReference>
<reference evidence="2 3" key="1">
    <citation type="journal article" date="2018" name="Plant J.">
        <title>Genome sequences of Chlorella sorokiniana UTEX 1602 and Micractinium conductrix SAG 241.80: implications to maltose excretion by a green alga.</title>
        <authorList>
            <person name="Arriola M.B."/>
            <person name="Velmurugan N."/>
            <person name="Zhang Y."/>
            <person name="Plunkett M.H."/>
            <person name="Hondzo H."/>
            <person name="Barney B.M."/>
        </authorList>
    </citation>
    <scope>NUCLEOTIDE SEQUENCE [LARGE SCALE GENOMIC DNA]</scope>
    <source>
        <strain evidence="2 3">SAG 241.80</strain>
    </source>
</reference>
<evidence type="ECO:0000259" key="1">
    <source>
        <dbReference type="PROSITE" id="PS51707"/>
    </source>
</evidence>
<gene>
    <name evidence="2" type="ORF">C2E20_4297</name>
</gene>
<dbReference type="PANTHER" id="PTHR34948:SF2">
    <property type="entry name" value="TRIPHOSPHATE TUNNEL METALLOENZYME 3"/>
    <property type="match status" value="1"/>
</dbReference>
<dbReference type="Proteomes" id="UP000239649">
    <property type="component" value="Unassembled WGS sequence"/>
</dbReference>
<dbReference type="Gene3D" id="2.40.320.10">
    <property type="entry name" value="Hypothetical Protein Pfu-838710-001"/>
    <property type="match status" value="1"/>
</dbReference>
<proteinExistence type="predicted"/>
<evidence type="ECO:0000313" key="3">
    <source>
        <dbReference type="Proteomes" id="UP000239649"/>
    </source>
</evidence>
<dbReference type="CDD" id="cd07374">
    <property type="entry name" value="CYTH-like_Pase"/>
    <property type="match status" value="1"/>
</dbReference>
<dbReference type="AlphaFoldDB" id="A0A2P6VE97"/>
<dbReference type="STRING" id="554055.A0A2P6VE97"/>
<comment type="caution">
    <text evidence="2">The sequence shown here is derived from an EMBL/GenBank/DDBJ whole genome shotgun (WGS) entry which is preliminary data.</text>
</comment>
<dbReference type="GO" id="GO:0016462">
    <property type="term" value="F:pyrophosphatase activity"/>
    <property type="evidence" value="ECO:0007669"/>
    <property type="project" value="UniProtKB-ARBA"/>
</dbReference>
<name>A0A2P6VE97_9CHLO</name>